<comment type="caution">
    <text evidence="1">The sequence shown here is derived from an EMBL/GenBank/DDBJ whole genome shotgun (WGS) entry which is preliminary data.</text>
</comment>
<sequence length="51" mass="6128">MFLQSTLNNIYVYNMVNSNFKQFNLIKYLIVMSKLILAQDIQEHNYNLDNL</sequence>
<protein>
    <submittedName>
        <fullName evidence="1">Uncharacterized protein</fullName>
    </submittedName>
</protein>
<dbReference type="AlphaFoldDB" id="A0A0F9VQ13"/>
<evidence type="ECO:0000313" key="1">
    <source>
        <dbReference type="EMBL" id="KKN67838.1"/>
    </source>
</evidence>
<organism evidence="1">
    <name type="scientific">marine sediment metagenome</name>
    <dbReference type="NCBI Taxonomy" id="412755"/>
    <lineage>
        <taxon>unclassified sequences</taxon>
        <taxon>metagenomes</taxon>
        <taxon>ecological metagenomes</taxon>
    </lineage>
</organism>
<proteinExistence type="predicted"/>
<accession>A0A0F9VQ13</accession>
<gene>
    <name evidence="1" type="ORF">LCGC14_0457180</name>
</gene>
<reference evidence="1" key="1">
    <citation type="journal article" date="2015" name="Nature">
        <title>Complex archaea that bridge the gap between prokaryotes and eukaryotes.</title>
        <authorList>
            <person name="Spang A."/>
            <person name="Saw J.H."/>
            <person name="Jorgensen S.L."/>
            <person name="Zaremba-Niedzwiedzka K."/>
            <person name="Martijn J."/>
            <person name="Lind A.E."/>
            <person name="van Eijk R."/>
            <person name="Schleper C."/>
            <person name="Guy L."/>
            <person name="Ettema T.J."/>
        </authorList>
    </citation>
    <scope>NUCLEOTIDE SEQUENCE</scope>
</reference>
<dbReference type="EMBL" id="LAZR01000464">
    <property type="protein sequence ID" value="KKN67838.1"/>
    <property type="molecule type" value="Genomic_DNA"/>
</dbReference>
<name>A0A0F9VQ13_9ZZZZ</name>